<dbReference type="EMBL" id="JAUKTR010000005">
    <property type="protein sequence ID" value="MDO1560107.1"/>
    <property type="molecule type" value="Genomic_DNA"/>
</dbReference>
<gene>
    <name evidence="1" type="ORF">Q0812_11785</name>
</gene>
<evidence type="ECO:0000313" key="1">
    <source>
        <dbReference type="EMBL" id="MDO1560107.1"/>
    </source>
</evidence>
<reference evidence="1" key="1">
    <citation type="submission" date="2023-07" db="EMBL/GenBank/DDBJ databases">
        <title>Brevundimonas soil sp. nov., isolated from the soil of chemical plant.</title>
        <authorList>
            <person name="Wu N."/>
        </authorList>
    </citation>
    <scope>NUCLEOTIDE SEQUENCE</scope>
    <source>
        <strain evidence="1">XZ-24</strain>
    </source>
</reference>
<proteinExistence type="predicted"/>
<dbReference type="RefSeq" id="WP_302110537.1">
    <property type="nucleotide sequence ID" value="NZ_JAUKTR010000005.1"/>
</dbReference>
<organism evidence="1 2">
    <name type="scientific">Peiella sedimenti</name>
    <dbReference type="NCBI Taxonomy" id="3061083"/>
    <lineage>
        <taxon>Bacteria</taxon>
        <taxon>Pseudomonadati</taxon>
        <taxon>Pseudomonadota</taxon>
        <taxon>Alphaproteobacteria</taxon>
        <taxon>Caulobacterales</taxon>
        <taxon>Caulobacteraceae</taxon>
        <taxon>Peiella</taxon>
    </lineage>
</organism>
<sequence length="88" mass="9680">MVHIINAADLGILEVVIMETRSSVPEMAFANKLQRLSEADLNVVFGADTCDGAWTANCRWTRMGVHQSDNDQLDCDDLVCDASPCFDC</sequence>
<accession>A0ABT8SRD9</accession>
<comment type="caution">
    <text evidence="1">The sequence shown here is derived from an EMBL/GenBank/DDBJ whole genome shotgun (WGS) entry which is preliminary data.</text>
</comment>
<dbReference type="Proteomes" id="UP001169063">
    <property type="component" value="Unassembled WGS sequence"/>
</dbReference>
<keyword evidence="2" id="KW-1185">Reference proteome</keyword>
<evidence type="ECO:0000313" key="2">
    <source>
        <dbReference type="Proteomes" id="UP001169063"/>
    </source>
</evidence>
<protein>
    <submittedName>
        <fullName evidence="1">Uncharacterized protein</fullName>
    </submittedName>
</protein>
<name>A0ABT8SRD9_9CAUL</name>